<evidence type="ECO:0000313" key="2">
    <source>
        <dbReference type="Proteomes" id="UP000189883"/>
    </source>
</evidence>
<proteinExistence type="predicted"/>
<evidence type="ECO:0000313" key="1">
    <source>
        <dbReference type="EMBL" id="AQY22655.1"/>
    </source>
</evidence>
<protein>
    <submittedName>
        <fullName evidence="1">Uncharacterized protein</fullName>
    </submittedName>
</protein>
<sequence length="292" mass="34487">MFSHTKILSIFALRNLFFHSVNHKIYIFQNNRLGVVFLDSYYTVISGFRNLEEATLSLFINFFKIFTYAKPSKNFRANEGKYFALNAQPSDSGHFKNFSKKIATSEKCCTFVPPQLLNDGSNPFRFYERSGVVYSYSNDSVVSGCGKLWKHHAFFIKCINFLNLFTNATASKKFNCSRSTVFSSRRKPSDTRANLHLRRFNIYFTEAKRQIFSGFHSERRHQYCARHRQEKSIFRSCRLFSRCLSDLIRTFKPKWDYHYFSRRTSFSLELINFNYNAIPTSYFFGVVWGFFT</sequence>
<dbReference type="AlphaFoldDB" id="A0A1S7DU63"/>
<name>A0A1S7DU63_RIEAN</name>
<gene>
    <name evidence="1" type="ORF">AB406_1712</name>
</gene>
<organism evidence="1 2">
    <name type="scientific">Riemerella anatipestifer</name>
    <name type="common">Moraxella anatipestifer</name>
    <dbReference type="NCBI Taxonomy" id="34085"/>
    <lineage>
        <taxon>Bacteria</taxon>
        <taxon>Pseudomonadati</taxon>
        <taxon>Bacteroidota</taxon>
        <taxon>Flavobacteriia</taxon>
        <taxon>Flavobacteriales</taxon>
        <taxon>Weeksellaceae</taxon>
        <taxon>Riemerella</taxon>
    </lineage>
</organism>
<reference evidence="1 2" key="1">
    <citation type="submission" date="2015-06" db="EMBL/GenBank/DDBJ databases">
        <title>R. anatipestifer strain HXb2 is the most virulent strain so far, and the genome sequence would help us uncover the pathogenesis.</title>
        <authorList>
            <person name="Hu Q."/>
            <person name="Qi J."/>
            <person name="Bo H."/>
            <person name="Liu G."/>
            <person name="Tao M."/>
            <person name="Ding Y."/>
            <person name="Xue Y."/>
        </authorList>
    </citation>
    <scope>NUCLEOTIDE SEQUENCE [LARGE SCALE GENOMIC DNA]</scope>
    <source>
        <strain evidence="1 2">HXb2</strain>
    </source>
</reference>
<dbReference type="Proteomes" id="UP000189883">
    <property type="component" value="Chromosome"/>
</dbReference>
<accession>A0A1S7DU63</accession>
<dbReference type="EMBL" id="CP011859">
    <property type="protein sequence ID" value="AQY22655.1"/>
    <property type="molecule type" value="Genomic_DNA"/>
</dbReference>